<dbReference type="AlphaFoldDB" id="A0A8J9YVF9"/>
<evidence type="ECO:0000313" key="2">
    <source>
        <dbReference type="Proteomes" id="UP000838412"/>
    </source>
</evidence>
<evidence type="ECO:0000313" key="1">
    <source>
        <dbReference type="EMBL" id="CAH1242441.1"/>
    </source>
</evidence>
<reference evidence="1" key="1">
    <citation type="submission" date="2022-01" db="EMBL/GenBank/DDBJ databases">
        <authorList>
            <person name="Braso-Vives M."/>
        </authorList>
    </citation>
    <scope>NUCLEOTIDE SEQUENCE</scope>
</reference>
<dbReference type="EMBL" id="OV696697">
    <property type="protein sequence ID" value="CAH1242441.1"/>
    <property type="molecule type" value="Genomic_DNA"/>
</dbReference>
<name>A0A8J9YVF9_BRALA</name>
<sequence length="111" mass="12158">MAVKSKEGTSIQMRPCAYISSLKTAVYDNLSRSADAGSPDDTTYNIRVFAASDYALLSLWFGISGACETTILGSRQQREQYLQWRAVRAMQDQVFQAAVSAEPQAGPSHMS</sequence>
<keyword evidence="2" id="KW-1185">Reference proteome</keyword>
<proteinExistence type="predicted"/>
<gene>
    <name evidence="1" type="primary">Hypp6707</name>
    <name evidence="1" type="ORF">BLAG_LOCUS5732</name>
</gene>
<accession>A0A8J9YVF9</accession>
<protein>
    <submittedName>
        <fullName evidence="1">Hypp6707 protein</fullName>
    </submittedName>
</protein>
<organism evidence="1 2">
    <name type="scientific">Branchiostoma lanceolatum</name>
    <name type="common">Common lancelet</name>
    <name type="synonym">Amphioxus lanceolatum</name>
    <dbReference type="NCBI Taxonomy" id="7740"/>
    <lineage>
        <taxon>Eukaryota</taxon>
        <taxon>Metazoa</taxon>
        <taxon>Chordata</taxon>
        <taxon>Cephalochordata</taxon>
        <taxon>Leptocardii</taxon>
        <taxon>Amphioxiformes</taxon>
        <taxon>Branchiostomatidae</taxon>
        <taxon>Branchiostoma</taxon>
    </lineage>
</organism>
<dbReference type="Proteomes" id="UP000838412">
    <property type="component" value="Chromosome 12"/>
</dbReference>